<gene>
    <name evidence="4" type="primary">tktB_3</name>
    <name evidence="4" type="ORF">CBLFYP116_04517</name>
</gene>
<reference evidence="4" key="1">
    <citation type="submission" date="2019-11" db="EMBL/GenBank/DDBJ databases">
        <authorList>
            <person name="Feng L."/>
        </authorList>
    </citation>
    <scope>NUCLEOTIDE SEQUENCE</scope>
    <source>
        <strain evidence="4">CbolteaeLFYP116</strain>
    </source>
</reference>
<dbReference type="Gene3D" id="3.40.50.970">
    <property type="match status" value="1"/>
</dbReference>
<dbReference type="GO" id="GO:0004802">
    <property type="term" value="F:transketolase activity"/>
    <property type="evidence" value="ECO:0007669"/>
    <property type="project" value="UniProtKB-EC"/>
</dbReference>
<dbReference type="AlphaFoldDB" id="A0A6N2X7C3"/>
<organism evidence="4">
    <name type="scientific">Enterocloster bolteae</name>
    <dbReference type="NCBI Taxonomy" id="208479"/>
    <lineage>
        <taxon>Bacteria</taxon>
        <taxon>Bacillati</taxon>
        <taxon>Bacillota</taxon>
        <taxon>Clostridia</taxon>
        <taxon>Lachnospirales</taxon>
        <taxon>Lachnospiraceae</taxon>
        <taxon>Enterocloster</taxon>
    </lineage>
</organism>
<dbReference type="InterPro" id="IPR029061">
    <property type="entry name" value="THDP-binding"/>
</dbReference>
<dbReference type="EC" id="2.2.1.1" evidence="4"/>
<name>A0A6N2X7C3_9FIRM</name>
<dbReference type="SUPFAM" id="SSF52518">
    <property type="entry name" value="Thiamin diphosphate-binding fold (THDP-binding)"/>
    <property type="match status" value="1"/>
</dbReference>
<evidence type="ECO:0000313" key="4">
    <source>
        <dbReference type="EMBL" id="VYT49993.1"/>
    </source>
</evidence>
<comment type="similarity">
    <text evidence="2">Belongs to the transketolase family.</text>
</comment>
<dbReference type="InterPro" id="IPR005474">
    <property type="entry name" value="Transketolase_N"/>
</dbReference>
<accession>A0A6N2X7C3</accession>
<dbReference type="PANTHER" id="PTHR47514">
    <property type="entry name" value="TRANSKETOLASE N-TERMINAL SECTION-RELATED"/>
    <property type="match status" value="1"/>
</dbReference>
<comment type="cofactor">
    <cofactor evidence="1">
        <name>thiamine diphosphate</name>
        <dbReference type="ChEBI" id="CHEBI:58937"/>
    </cofactor>
</comment>
<evidence type="ECO:0000256" key="3">
    <source>
        <dbReference type="ARBA" id="ARBA00023052"/>
    </source>
</evidence>
<protein>
    <submittedName>
        <fullName evidence="4">Transketolase 2</fullName>
        <ecNumber evidence="4">2.2.1.1</ecNumber>
    </submittedName>
</protein>
<evidence type="ECO:0000256" key="1">
    <source>
        <dbReference type="ARBA" id="ARBA00001964"/>
    </source>
</evidence>
<dbReference type="EMBL" id="CACRTF010000017">
    <property type="protein sequence ID" value="VYT49993.1"/>
    <property type="molecule type" value="Genomic_DNA"/>
</dbReference>
<proteinExistence type="inferred from homology"/>
<dbReference type="PANTHER" id="PTHR47514:SF1">
    <property type="entry name" value="TRANSKETOLASE N-TERMINAL SECTION-RELATED"/>
    <property type="match status" value="1"/>
</dbReference>
<dbReference type="RefSeq" id="WP_002575814.1">
    <property type="nucleotide sequence ID" value="NZ_BAABZS010000001.1"/>
</dbReference>
<dbReference type="CDD" id="cd02012">
    <property type="entry name" value="TPP_TK"/>
    <property type="match status" value="1"/>
</dbReference>
<dbReference type="Pfam" id="PF00456">
    <property type="entry name" value="Transketolase_N"/>
    <property type="match status" value="1"/>
</dbReference>
<dbReference type="GeneID" id="23113733"/>
<evidence type="ECO:0000256" key="2">
    <source>
        <dbReference type="ARBA" id="ARBA00007131"/>
    </source>
</evidence>
<keyword evidence="4" id="KW-0808">Transferase</keyword>
<sequence>MTANLEMDAEQIRRDIVTMIHRAGSGHSGGSLSAVEILTCLYGAVMRHDPGNPEDSCRDRFILSKGHAAPALYAVLSHYGYFPKEELMTLRCLGSRLQGHPCRDRLPGIELSTGSLGLGISAGLGMALASGISGDSYRVFVLCGDGELNEGQNWEAFMAMNKWKPHNLTVIVDYNRVQLDGTAQEIMPMGSLRDKIQSFGLKAVCCDGHDVDQLMNAFNEAGDTRGPCVILAYTVKGKGVSFMEGKSAWHGKTIGDQEYEAAMAELGAEESCAMQSLAVEYVRKEAN</sequence>
<keyword evidence="3" id="KW-0786">Thiamine pyrophosphate</keyword>